<organism evidence="10 11">
    <name type="scientific">Wallemia ichthyophaga</name>
    <dbReference type="NCBI Taxonomy" id="245174"/>
    <lineage>
        <taxon>Eukaryota</taxon>
        <taxon>Fungi</taxon>
        <taxon>Dikarya</taxon>
        <taxon>Basidiomycota</taxon>
        <taxon>Wallemiomycotina</taxon>
        <taxon>Wallemiomycetes</taxon>
        <taxon>Wallemiales</taxon>
        <taxon>Wallemiaceae</taxon>
        <taxon>Wallemia</taxon>
    </lineage>
</organism>
<keyword evidence="3" id="KW-0677">Repeat</keyword>
<feature type="domain" description="WDHD1/CFT4 helical bundle" evidence="8">
    <location>
        <begin position="938"/>
        <end position="1041"/>
    </location>
</feature>
<dbReference type="PANTHER" id="PTHR19932:SF10">
    <property type="entry name" value="WD REPEAT AND HMG-BOX DNA-BINDING PROTEIN 1"/>
    <property type="match status" value="1"/>
</dbReference>
<dbReference type="InterPro" id="IPR015943">
    <property type="entry name" value="WD40/YVTN_repeat-like_dom_sf"/>
</dbReference>
<evidence type="ECO:0000256" key="4">
    <source>
        <dbReference type="ARBA" id="ARBA00023242"/>
    </source>
</evidence>
<accession>A0A4T0H359</accession>
<dbReference type="GO" id="GO:0003682">
    <property type="term" value="F:chromatin binding"/>
    <property type="evidence" value="ECO:0007669"/>
    <property type="project" value="TreeGrafter"/>
</dbReference>
<dbReference type="EMBL" id="SPOF01000053">
    <property type="protein sequence ID" value="TIB08718.1"/>
    <property type="molecule type" value="Genomic_DNA"/>
</dbReference>
<proteinExistence type="predicted"/>
<dbReference type="Pfam" id="PF24817">
    <property type="entry name" value="WD40_WDHD1_1st"/>
    <property type="match status" value="1"/>
</dbReference>
<dbReference type="Pfam" id="PF20946">
    <property type="entry name" value="Ctf4_C"/>
    <property type="match status" value="1"/>
</dbReference>
<evidence type="ECO:0000259" key="7">
    <source>
        <dbReference type="Pfam" id="PF12341"/>
    </source>
</evidence>
<feature type="region of interest" description="Disordered" evidence="6">
    <location>
        <begin position="1115"/>
        <end position="1211"/>
    </location>
</feature>
<dbReference type="GO" id="GO:0000278">
    <property type="term" value="P:mitotic cell cycle"/>
    <property type="evidence" value="ECO:0007669"/>
    <property type="project" value="TreeGrafter"/>
</dbReference>
<dbReference type="GO" id="GO:0006281">
    <property type="term" value="P:DNA repair"/>
    <property type="evidence" value="ECO:0007669"/>
    <property type="project" value="TreeGrafter"/>
</dbReference>
<feature type="compositionally biased region" description="Acidic residues" evidence="6">
    <location>
        <begin position="592"/>
        <end position="606"/>
    </location>
</feature>
<feature type="compositionally biased region" description="Polar residues" evidence="6">
    <location>
        <begin position="1195"/>
        <end position="1205"/>
    </location>
</feature>
<feature type="compositionally biased region" description="Basic and acidic residues" evidence="6">
    <location>
        <begin position="1238"/>
        <end position="1250"/>
    </location>
</feature>
<dbReference type="Gene3D" id="2.130.10.10">
    <property type="entry name" value="YVTN repeat-like/Quinoprotein amine dehydrogenase"/>
    <property type="match status" value="3"/>
</dbReference>
<keyword evidence="2 5" id="KW-0853">WD repeat</keyword>
<feature type="repeat" description="WD" evidence="5">
    <location>
        <begin position="366"/>
        <end position="398"/>
    </location>
</feature>
<comment type="subcellular location">
    <subcellularLocation>
        <location evidence="1">Nucleus</location>
    </subcellularLocation>
</comment>
<feature type="region of interest" description="Disordered" evidence="6">
    <location>
        <begin position="1067"/>
        <end position="1093"/>
    </location>
</feature>
<evidence type="ECO:0000259" key="8">
    <source>
        <dbReference type="Pfam" id="PF20946"/>
    </source>
</evidence>
<sequence length="1294" mass="142876">MSHKVSCEELAALEKLENDLIRNQSIFKYLSRYLDKNNRIEENHSKGHETREIFLRSLEPFVFACSSQCVTMWGTAGKIHCNEILKLIKRKPDYESDSFREGCMQLFPSTKSISFCKDLRSAEKVVEKVSKTQPKALVVYHAHDKEAFDRVDNDELRISFSSDNIPPSLINQKIKLIVNCNQPPHHREYTILGGLLSGIDAKSYQMCRPLLSAEKAIAITLTSELEMMPLEHLSTLWCHSEGLARLLYSPDGSKLYTAGNDSMLRAFSLNSDQSLGESQVIDAHTDSIQSLDATSQLVITACEDGCVRSFNLSDNSFNELLVKSSLPARWIGVERVRGRAKRIALASDELIVKIVDLNDHLKVSLLQGHTKSVRCATWAPNGGVLATSSADGSIKIWKEKHSQFECIKTIDGIIRADDADSEYGVAAHWHPSGKLIVCTTRASDIAIIDTSTYRKIGSLSHDGHTADVSEVEWSPNGRYLASAGRDGNVLVWSIDDRRVIAKTKAESLVTAFAWHPTENVLSFIDTSSSVTRWLRPVPDAAEPPCGGKVLYGDEMHTANGKAGHALGYEDKESRQDEDTVLRELSELRDGDQDNLDDFAIDGDDKENGDGDGNLDDDEYTHSKRKHTSAAVYDGGQRPFQPGSTPLRVDRRYLAFNMVGVVHAVDQDTHNLITVEFHDKSAHRGYSFQDHFKSSLCALGEAGAVYASAGAAGAAGAASMVVYKPFDSWSAQQDWSVRLGDGEVASLVACTSSVVVVCSSTPSTHLIRFFTTSGIQRYVLNHGKEMVTASASRQYLIIVSRSTGGAVNGLQNLEYDVMDLFTLEWVQRGAVPLGQGGEIRWLGFSVDVDIPVMFDSNGLLSMLDRFATPMQARWVPLLDTATLERGRDKQERYWPVGVVGNSLQCLILKGREQHPFFPRPLISTLDVRMPVLGLDTQQGQLEEGVLRDSLVLSHARGQAENVGDEEHSNLEEAIKKHELTIDKGLLQLINTACKADRLQRALDAAGMLNQFSSVDAAMKIAAFFHLPSLQDRIYLLKEEKMRVSGRSKGGRSKRINYEERLMSRPLSTLPVGSVGQSSHSNHAPAFPARKPHQKRRFDAPVELDDVDVGGDVTQEVVDVEGDGDEDEPIDFSDDEEEDGAEEGEHAENPTTTSNKRKMDAVDDSQLTFSPPQSSRARLSEEVMAIPPPPIPGMATDTAQTTQSNPFAKSANPFAKTPAVSLTDNKTALKKSSIHQSDSFFERAERPVERSGKAGQSKKKNTNKKQQSSLLSHLQKPASALHERDENENENDNSNE</sequence>
<feature type="repeat" description="WD" evidence="5">
    <location>
        <begin position="236"/>
        <end position="277"/>
    </location>
</feature>
<feature type="compositionally biased region" description="Acidic residues" evidence="6">
    <location>
        <begin position="1284"/>
        <end position="1294"/>
    </location>
</feature>
<name>A0A4T0H359_WALIC</name>
<dbReference type="PANTHER" id="PTHR19932">
    <property type="entry name" value="WD REPEAT AND HMG-BOX DNA BINDING PROTEIN"/>
    <property type="match status" value="1"/>
</dbReference>
<protein>
    <recommendedName>
        <fullName evidence="12">Minichromosome loss protein 1</fullName>
    </recommendedName>
</protein>
<dbReference type="GO" id="GO:0006261">
    <property type="term" value="P:DNA-templated DNA replication"/>
    <property type="evidence" value="ECO:0007669"/>
    <property type="project" value="TreeGrafter"/>
</dbReference>
<keyword evidence="4" id="KW-0539">Nucleus</keyword>
<feature type="compositionally biased region" description="Acidic residues" evidence="6">
    <location>
        <begin position="1116"/>
        <end position="1140"/>
    </location>
</feature>
<evidence type="ECO:0000256" key="3">
    <source>
        <dbReference type="ARBA" id="ARBA00022737"/>
    </source>
</evidence>
<dbReference type="Pfam" id="PF12341">
    <property type="entry name" value="Mcl1_mid"/>
    <property type="match status" value="1"/>
</dbReference>
<dbReference type="InterPro" id="IPR057646">
    <property type="entry name" value="WD40_WDHD1_1st"/>
</dbReference>
<evidence type="ECO:0000313" key="10">
    <source>
        <dbReference type="EMBL" id="TIB08718.1"/>
    </source>
</evidence>
<dbReference type="SUPFAM" id="SSF50978">
    <property type="entry name" value="WD40 repeat-like"/>
    <property type="match status" value="1"/>
</dbReference>
<evidence type="ECO:0000256" key="1">
    <source>
        <dbReference type="ARBA" id="ARBA00004123"/>
    </source>
</evidence>
<evidence type="ECO:0000256" key="2">
    <source>
        <dbReference type="ARBA" id="ARBA00022574"/>
    </source>
</evidence>
<feature type="compositionally biased region" description="Polar residues" evidence="6">
    <location>
        <begin position="1163"/>
        <end position="1175"/>
    </location>
</feature>
<reference evidence="10 11" key="1">
    <citation type="submission" date="2019-03" db="EMBL/GenBank/DDBJ databases">
        <title>Sequencing 23 genomes of Wallemia ichthyophaga.</title>
        <authorList>
            <person name="Gostincar C."/>
        </authorList>
    </citation>
    <scope>NUCLEOTIDE SEQUENCE [LARGE SCALE GENOMIC DNA]</scope>
    <source>
        <strain evidence="10 11">EXF-8621</strain>
    </source>
</reference>
<dbReference type="InterPro" id="IPR001680">
    <property type="entry name" value="WD40_rpt"/>
</dbReference>
<dbReference type="GO" id="GO:0043596">
    <property type="term" value="C:nuclear replication fork"/>
    <property type="evidence" value="ECO:0007669"/>
    <property type="project" value="TreeGrafter"/>
</dbReference>
<dbReference type="PROSITE" id="PS50082">
    <property type="entry name" value="WD_REPEATS_2"/>
    <property type="match status" value="3"/>
</dbReference>
<comment type="caution">
    <text evidence="10">The sequence shown here is derived from an EMBL/GenBank/DDBJ whole genome shotgun (WGS) entry which is preliminary data.</text>
</comment>
<evidence type="ECO:0000259" key="9">
    <source>
        <dbReference type="Pfam" id="PF24817"/>
    </source>
</evidence>
<evidence type="ECO:0008006" key="12">
    <source>
        <dbReference type="Google" id="ProtNLM"/>
    </source>
</evidence>
<feature type="domain" description="WDHD1 first WD40" evidence="9">
    <location>
        <begin position="238"/>
        <end position="528"/>
    </location>
</feature>
<feature type="repeat" description="WD" evidence="5">
    <location>
        <begin position="461"/>
        <end position="502"/>
    </location>
</feature>
<dbReference type="InterPro" id="IPR022100">
    <property type="entry name" value="WDHD1/CFT4_beta-prop_2nd"/>
</dbReference>
<dbReference type="PROSITE" id="PS50294">
    <property type="entry name" value="WD_REPEATS_REGION"/>
    <property type="match status" value="2"/>
</dbReference>
<gene>
    <name evidence="10" type="ORF">E3P90_03575</name>
</gene>
<evidence type="ECO:0000256" key="5">
    <source>
        <dbReference type="PROSITE-ProRule" id="PRU00221"/>
    </source>
</evidence>
<feature type="region of interest" description="Disordered" evidence="6">
    <location>
        <begin position="1224"/>
        <end position="1294"/>
    </location>
</feature>
<dbReference type="SMART" id="SM00320">
    <property type="entry name" value="WD40"/>
    <property type="match status" value="5"/>
</dbReference>
<evidence type="ECO:0000256" key="6">
    <source>
        <dbReference type="SAM" id="MobiDB-lite"/>
    </source>
</evidence>
<feature type="domain" description="WDHD1/CFT4 second beta-propeller" evidence="7">
    <location>
        <begin position="637"/>
        <end position="930"/>
    </location>
</feature>
<feature type="region of interest" description="Disordered" evidence="6">
    <location>
        <begin position="591"/>
        <end position="643"/>
    </location>
</feature>
<dbReference type="InterPro" id="IPR036322">
    <property type="entry name" value="WD40_repeat_dom_sf"/>
</dbReference>
<dbReference type="InterPro" id="IPR048591">
    <property type="entry name" value="WDHD1/CFT4_hel"/>
</dbReference>
<evidence type="ECO:0000313" key="11">
    <source>
        <dbReference type="Proteomes" id="UP000306954"/>
    </source>
</evidence>
<dbReference type="Proteomes" id="UP000306954">
    <property type="component" value="Unassembled WGS sequence"/>
</dbReference>